<name>A0A9P0C1H4_CHRIL</name>
<organism evidence="2 3">
    <name type="scientific">Chrysodeixis includens</name>
    <name type="common">Soybean looper</name>
    <name type="synonym">Pseudoplusia includens</name>
    <dbReference type="NCBI Taxonomy" id="689277"/>
    <lineage>
        <taxon>Eukaryota</taxon>
        <taxon>Metazoa</taxon>
        <taxon>Ecdysozoa</taxon>
        <taxon>Arthropoda</taxon>
        <taxon>Hexapoda</taxon>
        <taxon>Insecta</taxon>
        <taxon>Pterygota</taxon>
        <taxon>Neoptera</taxon>
        <taxon>Endopterygota</taxon>
        <taxon>Lepidoptera</taxon>
        <taxon>Glossata</taxon>
        <taxon>Ditrysia</taxon>
        <taxon>Noctuoidea</taxon>
        <taxon>Noctuidae</taxon>
        <taxon>Plusiinae</taxon>
        <taxon>Chrysodeixis</taxon>
    </lineage>
</organism>
<dbReference type="InterPro" id="IPR032675">
    <property type="entry name" value="LRR_dom_sf"/>
</dbReference>
<evidence type="ECO:0000256" key="1">
    <source>
        <dbReference type="SAM" id="MobiDB-lite"/>
    </source>
</evidence>
<protein>
    <recommendedName>
        <fullName evidence="4">Leucine-rich repeat-containing protein 74B-like</fullName>
    </recommendedName>
</protein>
<dbReference type="InterPro" id="IPR001611">
    <property type="entry name" value="Leu-rich_rpt"/>
</dbReference>
<dbReference type="Pfam" id="PF13516">
    <property type="entry name" value="LRR_6"/>
    <property type="match status" value="2"/>
</dbReference>
<dbReference type="SUPFAM" id="SSF52047">
    <property type="entry name" value="RNI-like"/>
    <property type="match status" value="1"/>
</dbReference>
<reference evidence="2" key="1">
    <citation type="submission" date="2021-12" db="EMBL/GenBank/DDBJ databases">
        <authorList>
            <person name="King R."/>
        </authorList>
    </citation>
    <scope>NUCLEOTIDE SEQUENCE</scope>
</reference>
<evidence type="ECO:0008006" key="4">
    <source>
        <dbReference type="Google" id="ProtNLM"/>
    </source>
</evidence>
<dbReference type="OrthoDB" id="8436363at2759"/>
<dbReference type="SMART" id="SM00368">
    <property type="entry name" value="LRR_RI"/>
    <property type="match status" value="6"/>
</dbReference>
<sequence length="544" mass="61469">MSDEDDVSHSVEFLFLGPEDKSSEEEPPMSEWSSLEVAILVQNNKRLLFDEGKYSPGSGEVCTHYVPVSNSSIYSHDYYNYPAVTDPGIKEALFGAEIPVIYDDDGKALYLSLCSEMNVCPVRIFYNNLLNSEINLSYYGLDPKGVRAMARALQFNKYVTHLNLSENFLNDDACYHLGKMLHYNFTLRELRLGGCRIRESGMLRLGDSLPSNNTLITLDLARNELGDNGGVHFANQIFKGAMVKQVNLSHNDMGQVTAVAFADVWGWKNRFTHLDLSWNKFFHAPSTVKMLNSLATSTVLQEINLSHNALEGDRIANAIKSLLAVPTLTLLDLSHNCFKNDTINIIVNSLSQAKKLHTLNLSSNPMSPLDAYNVLHIMLRPRIKIVNLLMENVCVEKTFIELLTRVKKMKSRKNFECKFDAVLQNWEVEAPDARKLVLKRAQYLGDAGKKHKVDIAEYFMALAKELTKPVPIKELMDRLGADNVPLDEDLVNELSWTFPGPSTPKSRTINLNLMAEYILRLWPEKKLLPTPEPEPETVIDEAKR</sequence>
<dbReference type="EMBL" id="LR824008">
    <property type="protein sequence ID" value="CAH0604903.1"/>
    <property type="molecule type" value="Genomic_DNA"/>
</dbReference>
<gene>
    <name evidence="2" type="ORF">CINC_LOCUS11258</name>
</gene>
<evidence type="ECO:0000313" key="2">
    <source>
        <dbReference type="EMBL" id="CAH0604903.1"/>
    </source>
</evidence>
<accession>A0A9P0C1H4</accession>
<evidence type="ECO:0000313" key="3">
    <source>
        <dbReference type="Proteomes" id="UP001154114"/>
    </source>
</evidence>
<dbReference type="PANTHER" id="PTHR24114:SF2">
    <property type="entry name" value="F-BOX DOMAIN-CONTAINING PROTEIN-RELATED"/>
    <property type="match status" value="1"/>
</dbReference>
<proteinExistence type="predicted"/>
<dbReference type="AlphaFoldDB" id="A0A9P0C1H4"/>
<keyword evidence="3" id="KW-1185">Reference proteome</keyword>
<dbReference type="InterPro" id="IPR052394">
    <property type="entry name" value="LRR-containing"/>
</dbReference>
<dbReference type="PANTHER" id="PTHR24114">
    <property type="entry name" value="LEUCINE RICH REPEAT FAMILY PROTEIN"/>
    <property type="match status" value="1"/>
</dbReference>
<feature type="region of interest" description="Disordered" evidence="1">
    <location>
        <begin position="1"/>
        <end position="28"/>
    </location>
</feature>
<dbReference type="Gene3D" id="3.80.10.10">
    <property type="entry name" value="Ribonuclease Inhibitor"/>
    <property type="match status" value="2"/>
</dbReference>
<dbReference type="Proteomes" id="UP001154114">
    <property type="component" value="Chromosome 5"/>
</dbReference>